<dbReference type="Proteomes" id="UP000515472">
    <property type="component" value="Chromosome"/>
</dbReference>
<protein>
    <submittedName>
        <fullName evidence="1">Uncharacterized protein</fullName>
    </submittedName>
</protein>
<accession>A0A6S6M8Y4</accession>
<name>A0A6S6M8Y4_9BACT</name>
<evidence type="ECO:0000313" key="1">
    <source>
        <dbReference type="EMBL" id="BCG47961.1"/>
    </source>
</evidence>
<proteinExistence type="predicted"/>
<organism evidence="1 2">
    <name type="scientific">Citrifermentans bremense</name>
    <dbReference type="NCBI Taxonomy" id="60035"/>
    <lineage>
        <taxon>Bacteria</taxon>
        <taxon>Pseudomonadati</taxon>
        <taxon>Thermodesulfobacteriota</taxon>
        <taxon>Desulfuromonadia</taxon>
        <taxon>Geobacterales</taxon>
        <taxon>Geobacteraceae</taxon>
        <taxon>Citrifermentans</taxon>
    </lineage>
</organism>
<keyword evidence="2" id="KW-1185">Reference proteome</keyword>
<dbReference type="EMBL" id="AP023213">
    <property type="protein sequence ID" value="BCG47961.1"/>
    <property type="molecule type" value="Genomic_DNA"/>
</dbReference>
<reference evidence="1 2" key="1">
    <citation type="submission" date="2020-06" db="EMBL/GenBank/DDBJ databases">
        <title>Interaction of electrochemicaly active bacteria, Geobacter bremensis R4 on different carbon anode.</title>
        <authorList>
            <person name="Meng L."/>
            <person name="Yoshida N."/>
        </authorList>
    </citation>
    <scope>NUCLEOTIDE SEQUENCE [LARGE SCALE GENOMIC DNA]</scope>
    <source>
        <strain evidence="1 2">R4</strain>
    </source>
</reference>
<evidence type="ECO:0000313" key="2">
    <source>
        <dbReference type="Proteomes" id="UP000515472"/>
    </source>
</evidence>
<dbReference type="KEGG" id="gbn:GEOBRER4_27110"/>
<gene>
    <name evidence="1" type="ORF">GEOBRER4_n2819</name>
</gene>
<sequence length="422" mass="46908">MGLLSRVCSAVGGAISSVGSAISSGISAVASGVRGVFSAGLEAVKQAGAAIVNVTRNVLGEKSRNWFGILFEGVKGAIKGGVEGFHEGGLWGAIKGACKGGWEAAKTEYLRQKSEEAEEEAYRQYQRRKAREEEHRQEPPIDISHDKELMALATAVNEFLPTLSTKFKMANTELVSNFSEYLRVDISMAFIADIAERLSEIDSIAEVSPGDRRLIALVSKLIMDQDMSEAELQEFDSMVKQRYKKSLLLMGSERLFGIWTGEERAMSRCIENNNKQLALLEVRIGALENYKKYGKTLDPNQTEQLEKMRHEHDTINGHQKNDSAYYKDLRIVTGASEGLLHQAECDDRGEAVRAAERARMDRAGAILENMVRDMETVRKTRKLVLSEPDRMTLTQFADLYMPGAIKRQKDNTNEYIVAEVTA</sequence>
<dbReference type="AlphaFoldDB" id="A0A6S6M8Y4"/>
<dbReference type="RefSeq" id="WP_185242779.1">
    <property type="nucleotide sequence ID" value="NZ_AP023213.1"/>
</dbReference>